<evidence type="ECO:0008006" key="8">
    <source>
        <dbReference type="Google" id="ProtNLM"/>
    </source>
</evidence>
<evidence type="ECO:0000313" key="7">
    <source>
        <dbReference type="Proteomes" id="UP001054252"/>
    </source>
</evidence>
<comment type="caution">
    <text evidence="6">The sequence shown here is derived from an EMBL/GenBank/DDBJ whole genome shotgun (WGS) entry which is preliminary data.</text>
</comment>
<evidence type="ECO:0000256" key="1">
    <source>
        <dbReference type="ARBA" id="ARBA00004123"/>
    </source>
</evidence>
<keyword evidence="3" id="KW-0238">DNA-binding</keyword>
<evidence type="ECO:0000313" key="6">
    <source>
        <dbReference type="EMBL" id="GKV52799.1"/>
    </source>
</evidence>
<evidence type="ECO:0000256" key="3">
    <source>
        <dbReference type="ARBA" id="ARBA00023125"/>
    </source>
</evidence>
<dbReference type="GO" id="GO:0003677">
    <property type="term" value="F:DNA binding"/>
    <property type="evidence" value="ECO:0007669"/>
    <property type="project" value="UniProtKB-KW"/>
</dbReference>
<comment type="subcellular location">
    <subcellularLocation>
        <location evidence="1">Nucleus</location>
    </subcellularLocation>
</comment>
<name>A0AAV5MUY0_9ROSI</name>
<sequence length="139" mass="16454">MRLLFSKLLSQPDIEVRFSVPMESLDAFEFPQGEFKVNFEAIDIKEKPWNFRLTKRQKDVHPKPVLSADWLAYVQEKHLQKNDKLLLGVEGKEAKKRRFRIHALRKAFRLYGEDIWVDVEKLEEDIVKGVPSTKFLQLD</sequence>
<dbReference type="InterPro" id="IPR015300">
    <property type="entry name" value="DNA-bd_pseudobarrel_sf"/>
</dbReference>
<accession>A0AAV5MUY0</accession>
<dbReference type="CDD" id="cd10017">
    <property type="entry name" value="B3_DNA"/>
    <property type="match status" value="1"/>
</dbReference>
<dbReference type="SUPFAM" id="SSF101936">
    <property type="entry name" value="DNA-binding pseudobarrel domain"/>
    <property type="match status" value="1"/>
</dbReference>
<keyword evidence="5" id="KW-0539">Nucleus</keyword>
<keyword evidence="7" id="KW-1185">Reference proteome</keyword>
<dbReference type="Gene3D" id="2.40.330.10">
    <property type="entry name" value="DNA-binding pseudobarrel domain"/>
    <property type="match status" value="1"/>
</dbReference>
<evidence type="ECO:0000256" key="5">
    <source>
        <dbReference type="ARBA" id="ARBA00023242"/>
    </source>
</evidence>
<dbReference type="Proteomes" id="UP001054252">
    <property type="component" value="Unassembled WGS sequence"/>
</dbReference>
<dbReference type="InterPro" id="IPR003340">
    <property type="entry name" value="B3_DNA-bd"/>
</dbReference>
<protein>
    <recommendedName>
        <fullName evidence="8">TF-B3 domain-containing protein</fullName>
    </recommendedName>
</protein>
<evidence type="ECO:0000256" key="4">
    <source>
        <dbReference type="ARBA" id="ARBA00023163"/>
    </source>
</evidence>
<proteinExistence type="predicted"/>
<keyword evidence="4" id="KW-0804">Transcription</keyword>
<dbReference type="AlphaFoldDB" id="A0AAV5MUY0"/>
<keyword evidence="2" id="KW-0805">Transcription regulation</keyword>
<reference evidence="6 7" key="1">
    <citation type="journal article" date="2021" name="Commun. Biol.">
        <title>The genome of Shorea leprosula (Dipterocarpaceae) highlights the ecological relevance of drought in aseasonal tropical rainforests.</title>
        <authorList>
            <person name="Ng K.K.S."/>
            <person name="Kobayashi M.J."/>
            <person name="Fawcett J.A."/>
            <person name="Hatakeyama M."/>
            <person name="Paape T."/>
            <person name="Ng C.H."/>
            <person name="Ang C.C."/>
            <person name="Tnah L.H."/>
            <person name="Lee C.T."/>
            <person name="Nishiyama T."/>
            <person name="Sese J."/>
            <person name="O'Brien M.J."/>
            <person name="Copetti D."/>
            <person name="Mohd Noor M.I."/>
            <person name="Ong R.C."/>
            <person name="Putra M."/>
            <person name="Sireger I.Z."/>
            <person name="Indrioko S."/>
            <person name="Kosugi Y."/>
            <person name="Izuno A."/>
            <person name="Isagi Y."/>
            <person name="Lee S.L."/>
            <person name="Shimizu K.K."/>
        </authorList>
    </citation>
    <scope>NUCLEOTIDE SEQUENCE [LARGE SCALE GENOMIC DNA]</scope>
    <source>
        <strain evidence="6">214</strain>
    </source>
</reference>
<evidence type="ECO:0000256" key="2">
    <source>
        <dbReference type="ARBA" id="ARBA00023015"/>
    </source>
</evidence>
<dbReference type="EMBL" id="BPVZ01000870">
    <property type="protein sequence ID" value="GKV52799.1"/>
    <property type="molecule type" value="Genomic_DNA"/>
</dbReference>
<organism evidence="6 7">
    <name type="scientific">Rubroshorea leprosula</name>
    <dbReference type="NCBI Taxonomy" id="152421"/>
    <lineage>
        <taxon>Eukaryota</taxon>
        <taxon>Viridiplantae</taxon>
        <taxon>Streptophyta</taxon>
        <taxon>Embryophyta</taxon>
        <taxon>Tracheophyta</taxon>
        <taxon>Spermatophyta</taxon>
        <taxon>Magnoliopsida</taxon>
        <taxon>eudicotyledons</taxon>
        <taxon>Gunneridae</taxon>
        <taxon>Pentapetalae</taxon>
        <taxon>rosids</taxon>
        <taxon>malvids</taxon>
        <taxon>Malvales</taxon>
        <taxon>Dipterocarpaceae</taxon>
        <taxon>Rubroshorea</taxon>
    </lineage>
</organism>
<dbReference type="GO" id="GO:0005634">
    <property type="term" value="C:nucleus"/>
    <property type="evidence" value="ECO:0007669"/>
    <property type="project" value="UniProtKB-SubCell"/>
</dbReference>
<gene>
    <name evidence="6" type="ORF">SLEP1_g59362</name>
</gene>